<protein>
    <submittedName>
        <fullName evidence="7">Efflux RND transporter periplasmic adaptor subunit</fullName>
    </submittedName>
</protein>
<keyword evidence="8" id="KW-1185">Reference proteome</keyword>
<evidence type="ECO:0000256" key="1">
    <source>
        <dbReference type="ARBA" id="ARBA00009477"/>
    </source>
</evidence>
<evidence type="ECO:0000259" key="4">
    <source>
        <dbReference type="Pfam" id="PF25954"/>
    </source>
</evidence>
<gene>
    <name evidence="7" type="ORF">E2I14_09305</name>
</gene>
<feature type="domain" description="CusB-like beta-barrel" evidence="4">
    <location>
        <begin position="246"/>
        <end position="323"/>
    </location>
</feature>
<dbReference type="GO" id="GO:0015679">
    <property type="term" value="P:plasma membrane copper ion transport"/>
    <property type="evidence" value="ECO:0007669"/>
    <property type="project" value="TreeGrafter"/>
</dbReference>
<dbReference type="GO" id="GO:0030313">
    <property type="term" value="C:cell envelope"/>
    <property type="evidence" value="ECO:0007669"/>
    <property type="project" value="TreeGrafter"/>
</dbReference>
<dbReference type="InterPro" id="IPR051909">
    <property type="entry name" value="MFP_Cation_Efflux"/>
</dbReference>
<dbReference type="InterPro" id="IPR058647">
    <property type="entry name" value="BSH_CzcB-like"/>
</dbReference>
<feature type="domain" description="CzcB-like C-terminal circularly permuted SH3-like" evidence="6">
    <location>
        <begin position="329"/>
        <end position="384"/>
    </location>
</feature>
<dbReference type="InterPro" id="IPR058649">
    <property type="entry name" value="CzcB_C"/>
</dbReference>
<dbReference type="Proteomes" id="UP000294829">
    <property type="component" value="Unassembled WGS sequence"/>
</dbReference>
<comment type="similarity">
    <text evidence="1">Belongs to the membrane fusion protein (MFP) (TC 8.A.1) family.</text>
</comment>
<dbReference type="InterPro" id="IPR058792">
    <property type="entry name" value="Beta-barrel_RND_2"/>
</dbReference>
<evidence type="ECO:0000256" key="2">
    <source>
        <dbReference type="ARBA" id="ARBA00022448"/>
    </source>
</evidence>
<dbReference type="GO" id="GO:0016020">
    <property type="term" value="C:membrane"/>
    <property type="evidence" value="ECO:0007669"/>
    <property type="project" value="InterPro"/>
</dbReference>
<dbReference type="Pfam" id="PF25954">
    <property type="entry name" value="Beta-barrel_RND_2"/>
    <property type="match status" value="1"/>
</dbReference>
<dbReference type="SUPFAM" id="SSF111369">
    <property type="entry name" value="HlyD-like secretion proteins"/>
    <property type="match status" value="1"/>
</dbReference>
<dbReference type="GO" id="GO:0060003">
    <property type="term" value="P:copper ion export"/>
    <property type="evidence" value="ECO:0007669"/>
    <property type="project" value="TreeGrafter"/>
</dbReference>
<dbReference type="Gene3D" id="2.40.50.100">
    <property type="match status" value="1"/>
</dbReference>
<dbReference type="OrthoDB" id="9768185at2"/>
<comment type="caution">
    <text evidence="7">The sequence shown here is derived from an EMBL/GenBank/DDBJ whole genome shotgun (WGS) entry which is preliminary data.</text>
</comment>
<dbReference type="PANTHER" id="PTHR30097:SF4">
    <property type="entry name" value="SLR6042 PROTEIN"/>
    <property type="match status" value="1"/>
</dbReference>
<evidence type="ECO:0000313" key="8">
    <source>
        <dbReference type="Proteomes" id="UP000294829"/>
    </source>
</evidence>
<dbReference type="Gene3D" id="2.40.30.170">
    <property type="match status" value="1"/>
</dbReference>
<feature type="domain" description="CzcB-like barrel-sandwich hybrid" evidence="5">
    <location>
        <begin position="98"/>
        <end position="243"/>
    </location>
</feature>
<evidence type="ECO:0000259" key="5">
    <source>
        <dbReference type="Pfam" id="PF25973"/>
    </source>
</evidence>
<feature type="coiled-coil region" evidence="3">
    <location>
        <begin position="134"/>
        <end position="192"/>
    </location>
</feature>
<keyword evidence="2" id="KW-0813">Transport</keyword>
<keyword evidence="3" id="KW-0175">Coiled coil</keyword>
<name>A0A4R5W2Q9_9BURK</name>
<evidence type="ECO:0000259" key="6">
    <source>
        <dbReference type="Pfam" id="PF25975"/>
    </source>
</evidence>
<organism evidence="7 8">
    <name type="scientific">Sapientia aquatica</name>
    <dbReference type="NCBI Taxonomy" id="1549640"/>
    <lineage>
        <taxon>Bacteria</taxon>
        <taxon>Pseudomonadati</taxon>
        <taxon>Pseudomonadota</taxon>
        <taxon>Betaproteobacteria</taxon>
        <taxon>Burkholderiales</taxon>
        <taxon>Oxalobacteraceae</taxon>
        <taxon>Sapientia</taxon>
    </lineage>
</organism>
<sequence>MKNNSEFSSAPLKKPIAIAVACLVLVGAGALYIGKSHSEESKKTATVDAPMFTAQGDKLTVPADSPLRKRLAVAAVSSAAPIHTIDIPGVVEADPANTVNILPPLTGRLLELKVKLGDAVKAGQIVAVMSSPDLAQAYADADKARDALELAQKAQQRGEGVNSAGANAAKDLEQIKSNTNQALAEFNRAQARLKTLGVSSDSKDNTNRLLTIVAPVSGTVTALNPGKGAYLNDPTASIMTIANLDTVWVTANVPEDLVSKLHKDQSAEISLQSYPDQTWQGKINSISAVLEPDTHRNKARISFNNADGRLKPNMYANVKLATAQTGKLMIPTSALLMNNDSITVFVETSPWVFVRRTVTIGSEDGEQVSVLSGLAANERVIVRGGVLLND</sequence>
<dbReference type="GO" id="GO:0022857">
    <property type="term" value="F:transmembrane transporter activity"/>
    <property type="evidence" value="ECO:0007669"/>
    <property type="project" value="InterPro"/>
</dbReference>
<dbReference type="Gene3D" id="2.40.420.20">
    <property type="match status" value="1"/>
</dbReference>
<evidence type="ECO:0000313" key="7">
    <source>
        <dbReference type="EMBL" id="TDK66642.1"/>
    </source>
</evidence>
<dbReference type="NCBIfam" id="TIGR01730">
    <property type="entry name" value="RND_mfp"/>
    <property type="match status" value="1"/>
</dbReference>
<dbReference type="EMBL" id="SMYL01000003">
    <property type="protein sequence ID" value="TDK66642.1"/>
    <property type="molecule type" value="Genomic_DNA"/>
</dbReference>
<dbReference type="Pfam" id="PF25973">
    <property type="entry name" value="BSH_CzcB"/>
    <property type="match status" value="1"/>
</dbReference>
<dbReference type="Gene3D" id="1.10.287.470">
    <property type="entry name" value="Helix hairpin bin"/>
    <property type="match status" value="1"/>
</dbReference>
<dbReference type="InterPro" id="IPR006143">
    <property type="entry name" value="RND_pump_MFP"/>
</dbReference>
<dbReference type="Pfam" id="PF25975">
    <property type="entry name" value="CzcB_C"/>
    <property type="match status" value="1"/>
</dbReference>
<dbReference type="FunFam" id="2.40.30.170:FF:000010">
    <property type="entry name" value="Efflux RND transporter periplasmic adaptor subunit"/>
    <property type="match status" value="1"/>
</dbReference>
<evidence type="ECO:0000256" key="3">
    <source>
        <dbReference type="SAM" id="Coils"/>
    </source>
</evidence>
<dbReference type="PANTHER" id="PTHR30097">
    <property type="entry name" value="CATION EFFLUX SYSTEM PROTEIN CUSB"/>
    <property type="match status" value="1"/>
</dbReference>
<dbReference type="RefSeq" id="WP_133327726.1">
    <property type="nucleotide sequence ID" value="NZ_SMYL01000003.1"/>
</dbReference>
<accession>A0A4R5W2Q9</accession>
<proteinExistence type="inferred from homology"/>
<reference evidence="7 8" key="1">
    <citation type="submission" date="2019-03" db="EMBL/GenBank/DDBJ databases">
        <title>Sapientia aquatica gen. nov., sp. nov., isolated from a crater lake.</title>
        <authorList>
            <person name="Felfoldi T."/>
            <person name="Szabo A."/>
            <person name="Toth E."/>
            <person name="Schumann P."/>
            <person name="Keki Z."/>
            <person name="Marialigeti K."/>
            <person name="Mathe I."/>
        </authorList>
    </citation>
    <scope>NUCLEOTIDE SEQUENCE [LARGE SCALE GENOMIC DNA]</scope>
    <source>
        <strain evidence="7 8">SA-152</strain>
    </source>
</reference>
<dbReference type="AlphaFoldDB" id="A0A4R5W2Q9"/>